<comment type="caution">
    <text evidence="1">The sequence shown here is derived from an EMBL/GenBank/DDBJ whole genome shotgun (WGS) entry which is preliminary data.</text>
</comment>
<evidence type="ECO:0000313" key="1">
    <source>
        <dbReference type="EMBL" id="KAJ1676359.1"/>
    </source>
</evidence>
<evidence type="ECO:0000313" key="2">
    <source>
        <dbReference type="Proteomes" id="UP001145114"/>
    </source>
</evidence>
<organism evidence="1 2">
    <name type="scientific">Spiromyces aspiralis</name>
    <dbReference type="NCBI Taxonomy" id="68401"/>
    <lineage>
        <taxon>Eukaryota</taxon>
        <taxon>Fungi</taxon>
        <taxon>Fungi incertae sedis</taxon>
        <taxon>Zoopagomycota</taxon>
        <taxon>Kickxellomycotina</taxon>
        <taxon>Kickxellomycetes</taxon>
        <taxon>Kickxellales</taxon>
        <taxon>Kickxellaceae</taxon>
        <taxon>Spiromyces</taxon>
    </lineage>
</organism>
<proteinExistence type="predicted"/>
<feature type="non-terminal residue" evidence="1">
    <location>
        <position position="85"/>
    </location>
</feature>
<accession>A0ACC1HQY2</accession>
<name>A0ACC1HQY2_9FUNG</name>
<keyword evidence="2" id="KW-1185">Reference proteome</keyword>
<gene>
    <name evidence="1" type="ORF">EV182_008351</name>
</gene>
<reference evidence="1" key="1">
    <citation type="submission" date="2022-06" db="EMBL/GenBank/DDBJ databases">
        <title>Phylogenomic reconstructions and comparative analyses of Kickxellomycotina fungi.</title>
        <authorList>
            <person name="Reynolds N.K."/>
            <person name="Stajich J.E."/>
            <person name="Barry K."/>
            <person name="Grigoriev I.V."/>
            <person name="Crous P."/>
            <person name="Smith M.E."/>
        </authorList>
    </citation>
    <scope>NUCLEOTIDE SEQUENCE</scope>
    <source>
        <strain evidence="1">RSA 2271</strain>
    </source>
</reference>
<dbReference type="Proteomes" id="UP001145114">
    <property type="component" value="Unassembled WGS sequence"/>
</dbReference>
<dbReference type="EMBL" id="JAMZIH010004252">
    <property type="protein sequence ID" value="KAJ1676359.1"/>
    <property type="molecule type" value="Genomic_DNA"/>
</dbReference>
<sequence length="85" mass="9524">MYVVPYAWLGKVPKNKYNRIDLFHPSMLPPGGAFIQDKGAAKLCKLYNIDFTEAVVEFDFRKRPCVPIIGGIVVPAESEQLILDA</sequence>
<protein>
    <submittedName>
        <fullName evidence="1">Uncharacterized protein</fullName>
    </submittedName>
</protein>